<evidence type="ECO:0000259" key="1">
    <source>
        <dbReference type="Pfam" id="PF13274"/>
    </source>
</evidence>
<sequence>MAELRQIASYICMRYQKEFGRSIDEMKLHKLLYFVQRESIVQLGVPIFKEEFEAWRYGPVLVLVRQLYRDGMLDTPLSAETIEKYSAVFDKVFSQYAVKDSWSLSSLTHGEYSWRHARQGVPDDMNCTNKMTLEDISIDAQRIKTRRLLLSALRTGGTGTCFTNNRSQQ</sequence>
<reference evidence="3" key="1">
    <citation type="submission" date="2016-10" db="EMBL/GenBank/DDBJ databases">
        <authorList>
            <person name="de Groot N.N."/>
        </authorList>
    </citation>
    <scope>NUCLEOTIDE SEQUENCE [LARGE SCALE GENOMIC DNA]</scope>
    <source>
        <strain evidence="3">BP1-145</strain>
    </source>
</reference>
<protein>
    <submittedName>
        <fullName evidence="2">Uncharacterized phage-associated protein</fullName>
    </submittedName>
</protein>
<accession>A0A1H0D682</accession>
<organism evidence="2 3">
    <name type="scientific">Prevotella communis</name>
    <dbReference type="NCBI Taxonomy" id="2913614"/>
    <lineage>
        <taxon>Bacteria</taxon>
        <taxon>Pseudomonadati</taxon>
        <taxon>Bacteroidota</taxon>
        <taxon>Bacteroidia</taxon>
        <taxon>Bacteroidales</taxon>
        <taxon>Prevotellaceae</taxon>
        <taxon>Prevotella</taxon>
    </lineage>
</organism>
<dbReference type="EMBL" id="FNIW01000001">
    <property type="protein sequence ID" value="SDN65595.1"/>
    <property type="molecule type" value="Genomic_DNA"/>
</dbReference>
<proteinExistence type="predicted"/>
<dbReference type="OrthoDB" id="9799173at2"/>
<evidence type="ECO:0000313" key="3">
    <source>
        <dbReference type="Proteomes" id="UP000199134"/>
    </source>
</evidence>
<dbReference type="AlphaFoldDB" id="A0A1H0D682"/>
<dbReference type="InterPro" id="IPR025272">
    <property type="entry name" value="SocA_Panacea"/>
</dbReference>
<comment type="caution">
    <text evidence="2">The sequence shown here is derived from an EMBL/GenBank/DDBJ whole genome shotgun (WGS) entry which is preliminary data.</text>
</comment>
<gene>
    <name evidence="2" type="ORF">SAMN04487900_101296</name>
</gene>
<dbReference type="Proteomes" id="UP000199134">
    <property type="component" value="Unassembled WGS sequence"/>
</dbReference>
<name>A0A1H0D682_9BACT</name>
<dbReference type="Pfam" id="PF13274">
    <property type="entry name" value="SocA_Panacea"/>
    <property type="match status" value="1"/>
</dbReference>
<evidence type="ECO:0000313" key="2">
    <source>
        <dbReference type="EMBL" id="SDN65595.1"/>
    </source>
</evidence>
<feature type="domain" description="Antitoxin SocA-like Panacea" evidence="1">
    <location>
        <begin position="28"/>
        <end position="114"/>
    </location>
</feature>
<dbReference type="RefSeq" id="WP_091851303.1">
    <property type="nucleotide sequence ID" value="NZ_FNIW01000001.1"/>
</dbReference>